<gene>
    <name evidence="2" type="ORF">SAMN05421647_105165</name>
</gene>
<dbReference type="InterPro" id="IPR043004">
    <property type="entry name" value="MvaI_BcnI_cat"/>
</dbReference>
<keyword evidence="2" id="KW-0255">Endonuclease</keyword>
<evidence type="ECO:0000313" key="2">
    <source>
        <dbReference type="EMBL" id="SIQ49240.1"/>
    </source>
</evidence>
<evidence type="ECO:0000259" key="1">
    <source>
        <dbReference type="Pfam" id="PF15515"/>
    </source>
</evidence>
<accession>A0A1N6T7B1</accession>
<dbReference type="InterPro" id="IPR029127">
    <property type="entry name" value="MvaI_BcnI"/>
</dbReference>
<protein>
    <submittedName>
        <fullName evidence="2">MvaI/BcnI restriction endonuclease family protein</fullName>
    </submittedName>
</protein>
<reference evidence="2 3" key="1">
    <citation type="submission" date="2017-01" db="EMBL/GenBank/DDBJ databases">
        <authorList>
            <person name="Mah S.A."/>
            <person name="Swanson W.J."/>
            <person name="Moy G.W."/>
            <person name="Vacquier V.D."/>
        </authorList>
    </citation>
    <scope>NUCLEOTIDE SEQUENCE [LARGE SCALE GENOMIC DNA]</scope>
    <source>
        <strain evidence="2 3">DSM 7027</strain>
    </source>
</reference>
<dbReference type="RefSeq" id="WP_076463032.1">
    <property type="nucleotide sequence ID" value="NZ_FTMN01000005.1"/>
</dbReference>
<name>A0A1N6T7B1_9GAMM</name>
<evidence type="ECO:0000313" key="3">
    <source>
        <dbReference type="Proteomes" id="UP000186895"/>
    </source>
</evidence>
<proteinExistence type="predicted"/>
<dbReference type="Proteomes" id="UP000186895">
    <property type="component" value="Unassembled WGS sequence"/>
</dbReference>
<dbReference type="STRING" id="49186.SAMN05421647_105165"/>
<dbReference type="AlphaFoldDB" id="A0A1N6T7B1"/>
<keyword evidence="2" id="KW-0378">Hydrolase</keyword>
<dbReference type="GO" id="GO:0004519">
    <property type="term" value="F:endonuclease activity"/>
    <property type="evidence" value="ECO:0007669"/>
    <property type="project" value="UniProtKB-KW"/>
</dbReference>
<feature type="domain" description="MvaI/BcnI restriction endonuclease" evidence="1">
    <location>
        <begin position="193"/>
        <end position="433"/>
    </location>
</feature>
<dbReference type="Gene3D" id="3.40.210.20">
    <property type="entry name" value="MvaI/BcnI restriction endonuclease, catalytic domain"/>
    <property type="match status" value="1"/>
</dbReference>
<sequence length="442" mass="50014">MNYSAQLKDVARIMRSHGAHTVLFKLMANNDNSKQQVYCGSDFDILRNVPTGDIYEDGYSEKKGAIFKAKVSLSWIDLNDNIQQASGSQFILYPKYPEVRLSGLLKGCGLAPSHLMQPPTPEEREQRLAGNLNRCLVFGICQNSVLAYVSPWDSALSREAAHRIDSGESELFTSVFYEYSETLSKTPTRTKLIQRLNEIHHMGFIRSCRLDAAGNRIPYKAQNGAGLTLESFFGITPNGKSEPDFLDWELKAHSSGVVTLMTPEPDMGTYLDDFYTFLDTYATSRTARKINFASIHRMNEPNEKSSLTMTLTGFDYSKSEITDPKGGMVLMDPQENIAAGWSFQKLLNHWKRKHANTCYVSYQKELREEVPYFSYGPNIRLCTGANIKSYVSALADSVVYYDPGINMKLTNSKWKAKKRNQFRIKWKDVSSIYDATEDIVLS</sequence>
<dbReference type="Pfam" id="PF15515">
    <property type="entry name" value="MvaI_BcnI"/>
    <property type="match status" value="1"/>
</dbReference>
<dbReference type="EMBL" id="FTMN01000005">
    <property type="protein sequence ID" value="SIQ49240.1"/>
    <property type="molecule type" value="Genomic_DNA"/>
</dbReference>
<organism evidence="2 3">
    <name type="scientific">Marinobacterium stanieri</name>
    <dbReference type="NCBI Taxonomy" id="49186"/>
    <lineage>
        <taxon>Bacteria</taxon>
        <taxon>Pseudomonadati</taxon>
        <taxon>Pseudomonadota</taxon>
        <taxon>Gammaproteobacteria</taxon>
        <taxon>Oceanospirillales</taxon>
        <taxon>Oceanospirillaceae</taxon>
        <taxon>Marinobacterium</taxon>
    </lineage>
</organism>
<keyword evidence="2" id="KW-0540">Nuclease</keyword>
<keyword evidence="3" id="KW-1185">Reference proteome</keyword>